<evidence type="ECO:0000256" key="1">
    <source>
        <dbReference type="SAM" id="MobiDB-lite"/>
    </source>
</evidence>
<protein>
    <submittedName>
        <fullName evidence="2">Uncharacterized protein</fullName>
    </submittedName>
</protein>
<name>A0A0F9C0V0_9ZZZZ</name>
<feature type="region of interest" description="Disordered" evidence="1">
    <location>
        <begin position="1"/>
        <end position="23"/>
    </location>
</feature>
<reference evidence="2" key="1">
    <citation type="journal article" date="2015" name="Nature">
        <title>Complex archaea that bridge the gap between prokaryotes and eukaryotes.</title>
        <authorList>
            <person name="Spang A."/>
            <person name="Saw J.H."/>
            <person name="Jorgensen S.L."/>
            <person name="Zaremba-Niedzwiedzka K."/>
            <person name="Martijn J."/>
            <person name="Lind A.E."/>
            <person name="van Eijk R."/>
            <person name="Schleper C."/>
            <person name="Guy L."/>
            <person name="Ettema T.J."/>
        </authorList>
    </citation>
    <scope>NUCLEOTIDE SEQUENCE</scope>
</reference>
<gene>
    <name evidence="2" type="ORF">LCGC14_2665300</name>
</gene>
<proteinExistence type="predicted"/>
<accession>A0A0F9C0V0</accession>
<dbReference type="EMBL" id="LAZR01046590">
    <property type="protein sequence ID" value="KKK96179.1"/>
    <property type="molecule type" value="Genomic_DNA"/>
</dbReference>
<organism evidence="2">
    <name type="scientific">marine sediment metagenome</name>
    <dbReference type="NCBI Taxonomy" id="412755"/>
    <lineage>
        <taxon>unclassified sequences</taxon>
        <taxon>metagenomes</taxon>
        <taxon>ecological metagenomes</taxon>
    </lineage>
</organism>
<comment type="caution">
    <text evidence="2">The sequence shown here is derived from an EMBL/GenBank/DDBJ whole genome shotgun (WGS) entry which is preliminary data.</text>
</comment>
<dbReference type="AlphaFoldDB" id="A0A0F9C0V0"/>
<sequence>MKFRRKKSQPHKELQSEDAGLTANDVMTDNQVQEFTNTIEADRDYKLGKVTN</sequence>
<evidence type="ECO:0000313" key="2">
    <source>
        <dbReference type="EMBL" id="KKK96179.1"/>
    </source>
</evidence>